<reference evidence="2 3" key="1">
    <citation type="submission" date="2014-06" db="EMBL/GenBank/DDBJ databases">
        <authorList>
            <person name="Ngugi D.K."/>
            <person name="Blom J."/>
            <person name="Alam I."/>
            <person name="Rashid M."/>
            <person name="Baalawi W."/>
            <person name="Zhang G."/>
            <person name="Hikmawan T."/>
            <person name="Guan Y."/>
            <person name="Antunes A."/>
            <person name="Siam R."/>
            <person name="El-Dorry H."/>
            <person name="Bajic V."/>
            <person name="Stingl U."/>
        </authorList>
    </citation>
    <scope>NUCLEOTIDE SEQUENCE [LARGE SCALE GENOMIC DNA]</scope>
    <source>
        <strain evidence="2">SCGC AAA799-P11</strain>
    </source>
</reference>
<dbReference type="InterPro" id="IPR000182">
    <property type="entry name" value="GNAT_dom"/>
</dbReference>
<dbReference type="AlphaFoldDB" id="A0A087S307"/>
<accession>A0A087S307</accession>
<dbReference type="SUPFAM" id="SSF55729">
    <property type="entry name" value="Acyl-CoA N-acyltransferases (Nat)"/>
    <property type="match status" value="1"/>
</dbReference>
<name>A0A087S307_9ARCH</name>
<dbReference type="Proteomes" id="UP000029387">
    <property type="component" value="Unassembled WGS sequence"/>
</dbReference>
<dbReference type="PANTHER" id="PTHR43415:SF3">
    <property type="entry name" value="GNAT-FAMILY ACETYLTRANSFERASE"/>
    <property type="match status" value="1"/>
</dbReference>
<dbReference type="EMBL" id="JOSZ01000002">
    <property type="protein sequence ID" value="KFM20111.1"/>
    <property type="molecule type" value="Genomic_DNA"/>
</dbReference>
<feature type="domain" description="N-acetyltransferase" evidence="1">
    <location>
        <begin position="15"/>
        <end position="159"/>
    </location>
</feature>
<gene>
    <name evidence="2" type="primary">speG</name>
    <name evidence="2" type="ORF">AAA799P11_00182</name>
</gene>
<keyword evidence="2" id="KW-0808">Transferase</keyword>
<dbReference type="Gene3D" id="3.40.630.30">
    <property type="match status" value="1"/>
</dbReference>
<evidence type="ECO:0000313" key="2">
    <source>
        <dbReference type="EMBL" id="KFM20111.1"/>
    </source>
</evidence>
<comment type="caution">
    <text evidence="2">The sequence shown here is derived from an EMBL/GenBank/DDBJ whole genome shotgun (WGS) entry which is preliminary data.</text>
</comment>
<proteinExistence type="predicted"/>
<keyword evidence="3" id="KW-1185">Reference proteome</keyword>
<evidence type="ECO:0000259" key="1">
    <source>
        <dbReference type="PROSITE" id="PS51186"/>
    </source>
</evidence>
<dbReference type="EC" id="2.3.1.158" evidence="2"/>
<dbReference type="GO" id="GO:0046027">
    <property type="term" value="F:phospholipid:diacylglycerol acyltransferase activity"/>
    <property type="evidence" value="ECO:0007669"/>
    <property type="project" value="UniProtKB-EC"/>
</dbReference>
<sequence length="184" mass="21846">MSSESSLRILHKTSPKIFQEFLLKLEKNTLYNFNPFGKINPSNVSSIVEKELFRKDKIKFFSFCENSLIAYSYLTKFQKKSKKHNCILGIVIGDKWQGEGFGKKICKHMINYAWQKNFEKVWLTVFDNNTSAICLYKSLGFEIEGIFMNDEQYLKKQRHVISMAIFNNKRNYVNKRKKIWQNIE</sequence>
<dbReference type="PROSITE" id="PS51186">
    <property type="entry name" value="GNAT"/>
    <property type="match status" value="1"/>
</dbReference>
<dbReference type="InterPro" id="IPR016181">
    <property type="entry name" value="Acyl_CoA_acyltransferase"/>
</dbReference>
<dbReference type="PANTHER" id="PTHR43415">
    <property type="entry name" value="SPERMIDINE N(1)-ACETYLTRANSFERASE"/>
    <property type="match status" value="1"/>
</dbReference>
<keyword evidence="2" id="KW-0012">Acyltransferase</keyword>
<protein>
    <submittedName>
        <fullName evidence="2">Spermidine N-acetyltransferase protein</fullName>
        <ecNumber evidence="2">2.3.1.158</ecNumber>
    </submittedName>
</protein>
<dbReference type="Pfam" id="PF00583">
    <property type="entry name" value="Acetyltransf_1"/>
    <property type="match status" value="1"/>
</dbReference>
<organism evidence="2 3">
    <name type="scientific">Marine Group I thaumarchaeote SCGC AAA799-P11</name>
    <dbReference type="NCBI Taxonomy" id="1502295"/>
    <lineage>
        <taxon>Archaea</taxon>
        <taxon>Nitrososphaerota</taxon>
        <taxon>Marine Group I</taxon>
    </lineage>
</organism>
<evidence type="ECO:0000313" key="3">
    <source>
        <dbReference type="Proteomes" id="UP000029387"/>
    </source>
</evidence>
<dbReference type="CDD" id="cd04301">
    <property type="entry name" value="NAT_SF"/>
    <property type="match status" value="1"/>
</dbReference>